<gene>
    <name evidence="8" type="primary">GPATCH11</name>
</gene>
<feature type="compositionally biased region" description="Acidic residues" evidence="5">
    <location>
        <begin position="1"/>
        <end position="12"/>
    </location>
</feature>
<dbReference type="KEGG" id="gsh:117357798"/>
<keyword evidence="4" id="KW-0175">Coiled coil</keyword>
<dbReference type="FunCoup" id="A0A6P8Q4S7">
    <property type="interactions" value="396"/>
</dbReference>
<dbReference type="InterPro" id="IPR039249">
    <property type="entry name" value="GPATCH11"/>
</dbReference>
<dbReference type="Pfam" id="PF13821">
    <property type="entry name" value="DUF4187"/>
    <property type="match status" value="1"/>
</dbReference>
<feature type="region of interest" description="Disordered" evidence="5">
    <location>
        <begin position="1"/>
        <end position="28"/>
    </location>
</feature>
<dbReference type="CTD" id="253635"/>
<feature type="region of interest" description="Disordered" evidence="5">
    <location>
        <begin position="198"/>
        <end position="218"/>
    </location>
</feature>
<dbReference type="PANTHER" id="PTHR21032">
    <property type="entry name" value="G PATCH DOMAIN-CONTAINING PROTEIN 11"/>
    <property type="match status" value="1"/>
</dbReference>
<evidence type="ECO:0000256" key="4">
    <source>
        <dbReference type="SAM" id="Coils"/>
    </source>
</evidence>
<dbReference type="Pfam" id="PF01585">
    <property type="entry name" value="G-patch"/>
    <property type="match status" value="1"/>
</dbReference>
<dbReference type="PANTHER" id="PTHR21032:SF0">
    <property type="entry name" value="G PATCH DOMAIN-CONTAINING PROTEIN 11"/>
    <property type="match status" value="1"/>
</dbReference>
<evidence type="ECO:0000256" key="5">
    <source>
        <dbReference type="SAM" id="MobiDB-lite"/>
    </source>
</evidence>
<sequence length="265" mass="30999">MAGEEEEEDDYMSDAFISTQQDVRPGLPLTRQVKEAYLKEEKHKEANKKSKQKSLKEIEKERRDTVLQSALGNENKGFSLLQKMGYKTGQALGKNRDGIIEPIPLTIKTGRCGIGHEELQKRKAEEKLESYRRKIQVRKEAEIKEADHFRLRFKNKHEERKIEGDLRKSQRACLHLDEEKGINVPWENWYWPVAEHLEDENEEEEEEEEDAKDDEVEELTSLEKLEALTAYLRKEHFYCIWCGTAYQDNEDLLSNCPGDCSADHD</sequence>
<dbReference type="RefSeq" id="XP_033794812.1">
    <property type="nucleotide sequence ID" value="XM_033938921.1"/>
</dbReference>
<dbReference type="GO" id="GO:0003676">
    <property type="term" value="F:nucleic acid binding"/>
    <property type="evidence" value="ECO:0007669"/>
    <property type="project" value="InterPro"/>
</dbReference>
<dbReference type="SMART" id="SM00443">
    <property type="entry name" value="G_patch"/>
    <property type="match status" value="1"/>
</dbReference>
<reference evidence="8" key="1">
    <citation type="submission" date="2025-08" db="UniProtKB">
        <authorList>
            <consortium name="RefSeq"/>
        </authorList>
    </citation>
    <scope>IDENTIFICATION</scope>
</reference>
<evidence type="ECO:0000259" key="6">
    <source>
        <dbReference type="PROSITE" id="PS50174"/>
    </source>
</evidence>
<evidence type="ECO:0000256" key="3">
    <source>
        <dbReference type="ARBA" id="ARBA00030688"/>
    </source>
</evidence>
<dbReference type="PROSITE" id="PS50174">
    <property type="entry name" value="G_PATCH"/>
    <property type="match status" value="1"/>
</dbReference>
<dbReference type="InParanoid" id="A0A6P8Q4S7"/>
<name>A0A6P8Q4S7_GEOSA</name>
<dbReference type="InterPro" id="IPR025239">
    <property type="entry name" value="DUF4187"/>
</dbReference>
<evidence type="ECO:0000256" key="2">
    <source>
        <dbReference type="ARBA" id="ARBA00021978"/>
    </source>
</evidence>
<accession>A0A6P8Q4S7</accession>
<keyword evidence="7" id="KW-1185">Reference proteome</keyword>
<proteinExistence type="inferred from homology"/>
<dbReference type="AlphaFoldDB" id="A0A6P8Q4S7"/>
<evidence type="ECO:0000313" key="8">
    <source>
        <dbReference type="RefSeq" id="XP_033794812.1"/>
    </source>
</evidence>
<dbReference type="Proteomes" id="UP000515159">
    <property type="component" value="Chromosome 3"/>
</dbReference>
<protein>
    <recommendedName>
        <fullName evidence="2">G patch domain-containing protein 11</fullName>
    </recommendedName>
    <alternativeName>
        <fullName evidence="3">Coiled-coil domain-containing protein 75</fullName>
    </alternativeName>
</protein>
<feature type="domain" description="G-patch" evidence="6">
    <location>
        <begin position="73"/>
        <end position="119"/>
    </location>
</feature>
<evidence type="ECO:0000256" key="1">
    <source>
        <dbReference type="ARBA" id="ARBA00007140"/>
    </source>
</evidence>
<dbReference type="SMART" id="SM01173">
    <property type="entry name" value="DUF4187"/>
    <property type="match status" value="1"/>
</dbReference>
<organism evidence="7 8">
    <name type="scientific">Geotrypetes seraphini</name>
    <name type="common">Gaboon caecilian</name>
    <name type="synonym">Caecilia seraphini</name>
    <dbReference type="NCBI Taxonomy" id="260995"/>
    <lineage>
        <taxon>Eukaryota</taxon>
        <taxon>Metazoa</taxon>
        <taxon>Chordata</taxon>
        <taxon>Craniata</taxon>
        <taxon>Vertebrata</taxon>
        <taxon>Euteleostomi</taxon>
        <taxon>Amphibia</taxon>
        <taxon>Gymnophiona</taxon>
        <taxon>Geotrypetes</taxon>
    </lineage>
</organism>
<evidence type="ECO:0000313" key="7">
    <source>
        <dbReference type="Proteomes" id="UP000515159"/>
    </source>
</evidence>
<dbReference type="OrthoDB" id="786951at2759"/>
<dbReference type="GeneID" id="117357798"/>
<dbReference type="InterPro" id="IPR000467">
    <property type="entry name" value="G_patch_dom"/>
</dbReference>
<feature type="region of interest" description="Disordered" evidence="5">
    <location>
        <begin position="40"/>
        <end position="59"/>
    </location>
</feature>
<dbReference type="GO" id="GO:0000776">
    <property type="term" value="C:kinetochore"/>
    <property type="evidence" value="ECO:0007669"/>
    <property type="project" value="TreeGrafter"/>
</dbReference>
<feature type="coiled-coil region" evidence="4">
    <location>
        <begin position="114"/>
        <end position="141"/>
    </location>
</feature>
<comment type="similarity">
    <text evidence="1">Belongs to the GPATCH11 family.</text>
</comment>